<dbReference type="PROSITE" id="PS51900">
    <property type="entry name" value="CB"/>
    <property type="match status" value="1"/>
</dbReference>
<dbReference type="PANTHER" id="PTHR30629:SF2">
    <property type="entry name" value="PROPHAGE INTEGRASE INTS-RELATED"/>
    <property type="match status" value="1"/>
</dbReference>
<dbReference type="GO" id="GO:0003677">
    <property type="term" value="F:DNA binding"/>
    <property type="evidence" value="ECO:0007669"/>
    <property type="project" value="UniProtKB-UniRule"/>
</dbReference>
<keyword evidence="2" id="KW-0229">DNA integration</keyword>
<feature type="domain" description="Core-binding (CB)" evidence="7">
    <location>
        <begin position="128"/>
        <end position="211"/>
    </location>
</feature>
<dbReference type="Gene3D" id="1.10.443.10">
    <property type="entry name" value="Intergrase catalytic core"/>
    <property type="match status" value="1"/>
</dbReference>
<accession>A0A327JP70</accession>
<evidence type="ECO:0000313" key="8">
    <source>
        <dbReference type="EMBL" id="RAI27515.1"/>
    </source>
</evidence>
<dbReference type="PROSITE" id="PS51898">
    <property type="entry name" value="TYR_RECOMBINASE"/>
    <property type="match status" value="1"/>
</dbReference>
<evidence type="ECO:0000256" key="4">
    <source>
        <dbReference type="ARBA" id="ARBA00023172"/>
    </source>
</evidence>
<organism evidence="8 9">
    <name type="scientific">Rhodobium orientis</name>
    <dbReference type="NCBI Taxonomy" id="34017"/>
    <lineage>
        <taxon>Bacteria</taxon>
        <taxon>Pseudomonadati</taxon>
        <taxon>Pseudomonadota</taxon>
        <taxon>Alphaproteobacteria</taxon>
        <taxon>Hyphomicrobiales</taxon>
        <taxon>Rhodobiaceae</taxon>
        <taxon>Rhodobium</taxon>
    </lineage>
</organism>
<dbReference type="InterPro" id="IPR002104">
    <property type="entry name" value="Integrase_catalytic"/>
</dbReference>
<dbReference type="SUPFAM" id="SSF56349">
    <property type="entry name" value="DNA breaking-rejoining enzymes"/>
    <property type="match status" value="1"/>
</dbReference>
<dbReference type="InterPro" id="IPR044068">
    <property type="entry name" value="CB"/>
</dbReference>
<evidence type="ECO:0000256" key="2">
    <source>
        <dbReference type="ARBA" id="ARBA00022908"/>
    </source>
</evidence>
<evidence type="ECO:0000256" key="5">
    <source>
        <dbReference type="PROSITE-ProRule" id="PRU01248"/>
    </source>
</evidence>
<evidence type="ECO:0000259" key="6">
    <source>
        <dbReference type="PROSITE" id="PS51898"/>
    </source>
</evidence>
<comment type="similarity">
    <text evidence="1">Belongs to the 'phage' integrase family.</text>
</comment>
<proteinExistence type="inferred from homology"/>
<keyword evidence="3 5" id="KW-0238">DNA-binding</keyword>
<dbReference type="GO" id="GO:0015074">
    <property type="term" value="P:DNA integration"/>
    <property type="evidence" value="ECO:0007669"/>
    <property type="project" value="UniProtKB-KW"/>
</dbReference>
<dbReference type="InterPro" id="IPR038488">
    <property type="entry name" value="Integrase_DNA-bd_sf"/>
</dbReference>
<dbReference type="InterPro" id="IPR011010">
    <property type="entry name" value="DNA_brk_join_enz"/>
</dbReference>
<dbReference type="OrthoDB" id="6388170at2"/>
<evidence type="ECO:0008006" key="10">
    <source>
        <dbReference type="Google" id="ProtNLM"/>
    </source>
</evidence>
<dbReference type="EMBL" id="NPEV01000017">
    <property type="protein sequence ID" value="RAI27515.1"/>
    <property type="molecule type" value="Genomic_DNA"/>
</dbReference>
<gene>
    <name evidence="8" type="ORF">CH339_09770</name>
</gene>
<evidence type="ECO:0000259" key="7">
    <source>
        <dbReference type="PROSITE" id="PS51900"/>
    </source>
</evidence>
<evidence type="ECO:0000256" key="3">
    <source>
        <dbReference type="ARBA" id="ARBA00023125"/>
    </source>
</evidence>
<dbReference type="Gene3D" id="3.30.160.390">
    <property type="entry name" value="Integrase, DNA-binding domain"/>
    <property type="match status" value="1"/>
</dbReference>
<reference evidence="8 9" key="1">
    <citation type="submission" date="2017-07" db="EMBL/GenBank/DDBJ databases">
        <title>Draft Genome Sequences of Select Purple Nonsulfur Bacteria.</title>
        <authorList>
            <person name="Lasarre B."/>
            <person name="Mckinlay J.B."/>
        </authorList>
    </citation>
    <scope>NUCLEOTIDE SEQUENCE [LARGE SCALE GENOMIC DNA]</scope>
    <source>
        <strain evidence="8 9">DSM 11290</strain>
    </source>
</reference>
<dbReference type="RefSeq" id="WP_111434176.1">
    <property type="nucleotide sequence ID" value="NZ_JACIGG010000017.1"/>
</dbReference>
<keyword evidence="4" id="KW-0233">DNA recombination</keyword>
<dbReference type="Proteomes" id="UP000249299">
    <property type="component" value="Unassembled WGS sequence"/>
</dbReference>
<dbReference type="Gene3D" id="1.10.150.130">
    <property type="match status" value="1"/>
</dbReference>
<evidence type="ECO:0000256" key="1">
    <source>
        <dbReference type="ARBA" id="ARBA00008857"/>
    </source>
</evidence>
<sequence>MPKLYLTDTFVRSAKCPDGKFQELFWDHPKGLDGQVRQGAVGGLGLRVTAEGAKAFVHTYRFDGKRRRVVLGVPGTLNVGSARLLVQQRESQIRAGEDPDAAKEDYQAKHTFLVSDLARQFWEEHVSALSASHQTKYWSYVATSLRPPPAVRTRRGRNMRRAYRDFEGLYGTRKVADIKPTDVSAYLKQFQSPSTANGALRQVKAMFNWAIRMQLVDMRNPCSPMRPHKIIRRHREYTPAQIKAIARHIFAPVFDAQPPLTGLTGDAKREQALANGRLTQQNAQMEELCHFMGILFLTMARPNELRHAEFAHFDLDQLIWHKHHTKGIKLSRAAYEYTYRSVPIHPKVAELVRRQRSRWPDADLVFPSHADPTQPRDNFRKPLARFKQLDGVPEHFQLYDLKRIAISLMLVGQGVRREDVSHYVDHKGNLETTMIYDLGFVDPMRPVTDKLGQLLGV</sequence>
<evidence type="ECO:0000313" key="9">
    <source>
        <dbReference type="Proteomes" id="UP000249299"/>
    </source>
</evidence>
<feature type="domain" description="Tyr recombinase" evidence="6">
    <location>
        <begin position="258"/>
        <end position="449"/>
    </location>
</feature>
<dbReference type="PANTHER" id="PTHR30629">
    <property type="entry name" value="PROPHAGE INTEGRASE"/>
    <property type="match status" value="1"/>
</dbReference>
<dbReference type="GO" id="GO:0006310">
    <property type="term" value="P:DNA recombination"/>
    <property type="evidence" value="ECO:0007669"/>
    <property type="project" value="UniProtKB-KW"/>
</dbReference>
<dbReference type="AlphaFoldDB" id="A0A327JP70"/>
<dbReference type="InterPro" id="IPR013762">
    <property type="entry name" value="Integrase-like_cat_sf"/>
</dbReference>
<dbReference type="InterPro" id="IPR010998">
    <property type="entry name" value="Integrase_recombinase_N"/>
</dbReference>
<name>A0A327JP70_9HYPH</name>
<keyword evidence="9" id="KW-1185">Reference proteome</keyword>
<comment type="caution">
    <text evidence="8">The sequence shown here is derived from an EMBL/GenBank/DDBJ whole genome shotgun (WGS) entry which is preliminary data.</text>
</comment>
<dbReference type="Pfam" id="PF13356">
    <property type="entry name" value="Arm-DNA-bind_3"/>
    <property type="match status" value="1"/>
</dbReference>
<dbReference type="InterPro" id="IPR050808">
    <property type="entry name" value="Phage_Integrase"/>
</dbReference>
<protein>
    <recommendedName>
        <fullName evidence="10">Integrase</fullName>
    </recommendedName>
</protein>
<dbReference type="InterPro" id="IPR025166">
    <property type="entry name" value="Integrase_DNA_bind_dom"/>
</dbReference>